<evidence type="ECO:0000256" key="1">
    <source>
        <dbReference type="SAM" id="MobiDB-lite"/>
    </source>
</evidence>
<dbReference type="Ensembl" id="ENSXETT00000108806">
    <property type="protein sequence ID" value="ENSXETP00000113808"/>
    <property type="gene ID" value="ENSXETG00000041672"/>
</dbReference>
<organism evidence="3">
    <name type="scientific">Xenopus tropicalis</name>
    <name type="common">Western clawed frog</name>
    <name type="synonym">Silurana tropicalis</name>
    <dbReference type="NCBI Taxonomy" id="8364"/>
    <lineage>
        <taxon>Eukaryota</taxon>
        <taxon>Metazoa</taxon>
        <taxon>Chordata</taxon>
        <taxon>Craniata</taxon>
        <taxon>Vertebrata</taxon>
        <taxon>Euteleostomi</taxon>
        <taxon>Amphibia</taxon>
        <taxon>Batrachia</taxon>
        <taxon>Anura</taxon>
        <taxon>Pipoidea</taxon>
        <taxon>Pipidae</taxon>
        <taxon>Xenopodinae</taxon>
        <taxon>Xenopus</taxon>
        <taxon>Silurana</taxon>
    </lineage>
</organism>
<proteinExistence type="predicted"/>
<feature type="compositionally biased region" description="Polar residues" evidence="1">
    <location>
        <begin position="1"/>
        <end position="10"/>
    </location>
</feature>
<dbReference type="InParanoid" id="A0A803K0H8"/>
<feature type="compositionally biased region" description="Acidic residues" evidence="1">
    <location>
        <begin position="99"/>
        <end position="124"/>
    </location>
</feature>
<protein>
    <recommendedName>
        <fullName evidence="2">Lamina-associated polypeptide 2 alpha C-terminal domain-containing protein</fullName>
    </recommendedName>
</protein>
<dbReference type="FunCoup" id="A0A803K0H8">
    <property type="interactions" value="1521"/>
</dbReference>
<sequence length="387" mass="42979">MASDPQSLQGQAGEPAHLASPAPSINKRPRTRQLVQKAKKGKTETEQVKESVVAQIPEWFQPFQASLLTMSASIEKLATLQVHQALSTSKSPHLTNIQTEEEVEPSSEEEGVLQEDSSDWEDSDAPPQTSGLAQKPQAEAVQGLLSDMFLTLDIQEEHKETKTLDKLFGSPLKKQKNFPVHETVQEIIKKEWKTPDRKLIKDKRMETLYPFEHSHKDQWESVPKVDAPVARLAKRTTIPLEDGTSFKDPMDRKAENLLKNIFSTAITTFKPTIASACVARTTVLWLEEALAGLPQGEPTSDLLSKALNAVHFLCDASMDMIQLAAKASALAVGARRALWLKTWSADQASKKNLLALPFSGTSLFGPELDPLIISYHRTRNPELQIHK</sequence>
<dbReference type="InterPro" id="IPR021623">
    <property type="entry name" value="LAP2alpha_C"/>
</dbReference>
<reference evidence="3" key="1">
    <citation type="journal article" date="2010" name="Science">
        <title>The genome of the Western clawed frog Xenopus tropicalis.</title>
        <authorList>
            <person name="Hellsten U."/>
            <person name="Harland R.M."/>
            <person name="Gilchrist M.J."/>
            <person name="Hendrix D."/>
            <person name="Jurka J."/>
            <person name="Kapitonov V."/>
            <person name="Ovcharenko I."/>
            <person name="Putnam N.H."/>
            <person name="Shu S."/>
            <person name="Taher L."/>
            <person name="Blitz I.L."/>
            <person name="Blumberg B."/>
            <person name="Dichmann D.S."/>
            <person name="Dubchak I."/>
            <person name="Amaya E."/>
            <person name="Detter J.C."/>
            <person name="Fletcher R."/>
            <person name="Gerhard D.S."/>
            <person name="Goodstein D."/>
            <person name="Graves T."/>
            <person name="Grigoriev I.V."/>
            <person name="Grimwood J."/>
            <person name="Kawashima T."/>
            <person name="Lindquist E."/>
            <person name="Lucas S.M."/>
            <person name="Mead P.E."/>
            <person name="Mitros T."/>
            <person name="Ogino H."/>
            <person name="Ohta Y."/>
            <person name="Poliakov A.V."/>
            <person name="Pollet N."/>
            <person name="Robert J."/>
            <person name="Salamov A."/>
            <person name="Sater A.K."/>
            <person name="Schmutz J."/>
            <person name="Terry A."/>
            <person name="Vize P.D."/>
            <person name="Warren W.C."/>
            <person name="Wells D."/>
            <person name="Wills A."/>
            <person name="Wilson R.K."/>
            <person name="Zimmerman L.B."/>
            <person name="Zorn A.M."/>
            <person name="Grainger R."/>
            <person name="Grammer T."/>
            <person name="Khokha M.K."/>
            <person name="Richardson P.M."/>
            <person name="Rokhsar D.S."/>
        </authorList>
    </citation>
    <scope>NUCLEOTIDE SEQUENCE [LARGE SCALE GENOMIC DNA]</scope>
    <source>
        <strain evidence="3">Nigerian</strain>
    </source>
</reference>
<dbReference type="Pfam" id="PF11560">
    <property type="entry name" value="LAP2alpha"/>
    <property type="match status" value="1"/>
</dbReference>
<feature type="compositionally biased region" description="Polar residues" evidence="1">
    <location>
        <begin position="86"/>
        <end position="98"/>
    </location>
</feature>
<accession>A0A803K0H8</accession>
<reference evidence="3" key="2">
    <citation type="submission" date="2021-03" db="UniProtKB">
        <authorList>
            <consortium name="Ensembl"/>
        </authorList>
    </citation>
    <scope>IDENTIFICATION</scope>
</reference>
<dbReference type="Gene3D" id="1.10.287.3160">
    <property type="match status" value="1"/>
</dbReference>
<feature type="domain" description="Lamina-associated polypeptide 2 alpha C-terminal" evidence="2">
    <location>
        <begin position="175"/>
        <end position="370"/>
    </location>
</feature>
<evidence type="ECO:0000259" key="2">
    <source>
        <dbReference type="Pfam" id="PF11560"/>
    </source>
</evidence>
<feature type="region of interest" description="Disordered" evidence="1">
    <location>
        <begin position="86"/>
        <end position="137"/>
    </location>
</feature>
<evidence type="ECO:0000313" key="3">
    <source>
        <dbReference type="Ensembl" id="ENSXETP00000113808"/>
    </source>
</evidence>
<feature type="region of interest" description="Disordered" evidence="1">
    <location>
        <begin position="1"/>
        <end position="50"/>
    </location>
</feature>
<name>A0A803K0H8_XENTR</name>
<dbReference type="AlphaFoldDB" id="A0A803K0H8"/>
<dbReference type="GeneTree" id="ENSGT01050000245525"/>